<dbReference type="Proteomes" id="UP001234853">
    <property type="component" value="Segment"/>
</dbReference>
<name>A0AA50ICG2_9CAUD</name>
<accession>A0AA50ICG2</accession>
<evidence type="ECO:0000313" key="1">
    <source>
        <dbReference type="EMBL" id="WLW41002.1"/>
    </source>
</evidence>
<gene>
    <name evidence="1" type="ORF">IBHPHPPA_00002</name>
</gene>
<protein>
    <submittedName>
        <fullName evidence="1">Uncharacterized protein</fullName>
    </submittedName>
</protein>
<evidence type="ECO:0000313" key="2">
    <source>
        <dbReference type="Proteomes" id="UP001234853"/>
    </source>
</evidence>
<sequence length="60" mass="6792">MRTYEVVDFAVGAVDYEWGLGLCGREFDELAAAVERKVSAGHMLCEDLILDTLMKLRERV</sequence>
<proteinExistence type="predicted"/>
<dbReference type="EMBL" id="OR067835">
    <property type="protein sequence ID" value="WLW41002.1"/>
    <property type="molecule type" value="Genomic_DNA"/>
</dbReference>
<organism evidence="1 2">
    <name type="scientific">Salmonella phage KKP 3828</name>
    <dbReference type="NCBI Taxonomy" id="3041358"/>
    <lineage>
        <taxon>Viruses</taxon>
        <taxon>Duplodnaviria</taxon>
        <taxon>Heunggongvirae</taxon>
        <taxon>Uroviricota</taxon>
        <taxon>Caudoviricetes</taxon>
        <taxon>Autographivirales</taxon>
        <taxon>Autoscriptoviridae</taxon>
        <taxon>Slopekvirinae</taxon>
        <taxon>Koutsourovirus</taxon>
        <taxon>Koutsourovirus KKP3828</taxon>
    </lineage>
</organism>
<reference evidence="1" key="1">
    <citation type="submission" date="2023-05" db="EMBL/GenBank/DDBJ databases">
        <title>Genome analysis of newly isolated bacteriophages.</title>
        <authorList>
            <person name="Wojcicki M."/>
            <person name="Swider O."/>
            <person name="Srednicka P."/>
            <person name="Shymialevich D."/>
        </authorList>
    </citation>
    <scope>NUCLEOTIDE SEQUENCE</scope>
</reference>
<keyword evidence="2" id="KW-1185">Reference proteome</keyword>